<reference evidence="1" key="1">
    <citation type="submission" date="2019-05" db="EMBL/GenBank/DDBJ databases">
        <title>Annotation for the trematode Fasciolopsis buski.</title>
        <authorList>
            <person name="Choi Y.-J."/>
        </authorList>
    </citation>
    <scope>NUCLEOTIDE SEQUENCE</scope>
    <source>
        <strain evidence="1">HT</strain>
        <tissue evidence="1">Whole worm</tissue>
    </source>
</reference>
<comment type="caution">
    <text evidence="1">The sequence shown here is derived from an EMBL/GenBank/DDBJ whole genome shotgun (WGS) entry which is preliminary data.</text>
</comment>
<accession>A0A8E0S1R8</accession>
<evidence type="ECO:0000313" key="2">
    <source>
        <dbReference type="Proteomes" id="UP000728185"/>
    </source>
</evidence>
<dbReference type="Gene3D" id="3.40.50.300">
    <property type="entry name" value="P-loop containing nucleotide triphosphate hydrolases"/>
    <property type="match status" value="1"/>
</dbReference>
<organism evidence="1 2">
    <name type="scientific">Fasciolopsis buskii</name>
    <dbReference type="NCBI Taxonomy" id="27845"/>
    <lineage>
        <taxon>Eukaryota</taxon>
        <taxon>Metazoa</taxon>
        <taxon>Spiralia</taxon>
        <taxon>Lophotrochozoa</taxon>
        <taxon>Platyhelminthes</taxon>
        <taxon>Trematoda</taxon>
        <taxon>Digenea</taxon>
        <taxon>Plagiorchiida</taxon>
        <taxon>Echinostomata</taxon>
        <taxon>Echinostomatoidea</taxon>
        <taxon>Fasciolidae</taxon>
        <taxon>Fasciolopsis</taxon>
    </lineage>
</organism>
<dbReference type="PANTHER" id="PTHR36978">
    <property type="entry name" value="P-LOOP CONTAINING NUCLEOTIDE TRIPHOSPHATE HYDROLASE"/>
    <property type="match status" value="1"/>
</dbReference>
<dbReference type="AlphaFoldDB" id="A0A8E0S1R8"/>
<name>A0A8E0S1R8_9TREM</name>
<dbReference type="OrthoDB" id="272681at2759"/>
<dbReference type="SUPFAM" id="SSF52540">
    <property type="entry name" value="P-loop containing nucleoside triphosphate hydrolases"/>
    <property type="match status" value="1"/>
</dbReference>
<sequence length="140" mass="16144">MMTENKTEADHYPLLVIGAGIGRTGTTSLKCALEILYQMPCYHMTTVVYEHQNHVQLWIKLYDLMEQDPNGDLPEDVIREIFRGYSSTTDNPGCTIYKQLMKMYPDAKVWLNEILRSICPIQKGLERSVRSNSLLHSDFD</sequence>
<dbReference type="EMBL" id="LUCM01001170">
    <property type="protein sequence ID" value="KAA0199357.1"/>
    <property type="molecule type" value="Genomic_DNA"/>
</dbReference>
<evidence type="ECO:0000313" key="1">
    <source>
        <dbReference type="EMBL" id="KAA0199357.1"/>
    </source>
</evidence>
<dbReference type="InterPro" id="IPR027417">
    <property type="entry name" value="P-loop_NTPase"/>
</dbReference>
<keyword evidence="2" id="KW-1185">Reference proteome</keyword>
<dbReference type="Pfam" id="PF17784">
    <property type="entry name" value="Sulfotransfer_4"/>
    <property type="match status" value="1"/>
</dbReference>
<dbReference type="Proteomes" id="UP000728185">
    <property type="component" value="Unassembled WGS sequence"/>
</dbReference>
<protein>
    <submittedName>
        <fullName evidence="1">NAD dependent epimerase/dehydratase</fullName>
    </submittedName>
</protein>
<gene>
    <name evidence="1" type="ORF">FBUS_09600</name>
</gene>
<dbReference type="InterPro" id="IPR040632">
    <property type="entry name" value="Sulfotransfer_4"/>
</dbReference>
<proteinExistence type="predicted"/>
<dbReference type="PANTHER" id="PTHR36978:SF4">
    <property type="entry name" value="P-LOOP CONTAINING NUCLEOSIDE TRIPHOSPHATE HYDROLASE PROTEIN"/>
    <property type="match status" value="1"/>
</dbReference>